<dbReference type="Pfam" id="PF00762">
    <property type="entry name" value="Ferrochelatase"/>
    <property type="match status" value="1"/>
</dbReference>
<dbReference type="EC" id="4.98.1.1" evidence="9 10"/>
<evidence type="ECO:0000256" key="3">
    <source>
        <dbReference type="ARBA" id="ARBA00022723"/>
    </source>
</evidence>
<evidence type="ECO:0000256" key="5">
    <source>
        <dbReference type="ARBA" id="ARBA00023133"/>
    </source>
</evidence>
<name>A0A8G2BIF6_9PROT</name>
<keyword evidence="6 9" id="KW-0456">Lyase</keyword>
<feature type="binding site" evidence="9">
    <location>
        <position position="300"/>
    </location>
    <ligand>
        <name>Fe(2+)</name>
        <dbReference type="ChEBI" id="CHEBI:29033"/>
    </ligand>
</feature>
<dbReference type="NCBIfam" id="TIGR00109">
    <property type="entry name" value="hemH"/>
    <property type="match status" value="1"/>
</dbReference>
<dbReference type="Proteomes" id="UP000198615">
    <property type="component" value="Unassembled WGS sequence"/>
</dbReference>
<dbReference type="GO" id="GO:0005737">
    <property type="term" value="C:cytoplasm"/>
    <property type="evidence" value="ECO:0007669"/>
    <property type="project" value="UniProtKB-SubCell"/>
</dbReference>
<gene>
    <name evidence="9" type="primary">hemH</name>
    <name evidence="11" type="ORF">SAMN05660686_01314</name>
</gene>
<dbReference type="AlphaFoldDB" id="A0A8G2BIF6"/>
<dbReference type="InterPro" id="IPR033644">
    <property type="entry name" value="Ferrochelatase_C"/>
</dbReference>
<evidence type="ECO:0000313" key="12">
    <source>
        <dbReference type="Proteomes" id="UP000198615"/>
    </source>
</evidence>
<dbReference type="InterPro" id="IPR019772">
    <property type="entry name" value="Ferrochelatase_AS"/>
</dbReference>
<comment type="subcellular location">
    <subcellularLocation>
        <location evidence="9 10">Cytoplasm</location>
    </subcellularLocation>
</comment>
<dbReference type="InterPro" id="IPR033659">
    <property type="entry name" value="Ferrochelatase_N"/>
</dbReference>
<dbReference type="CDD" id="cd03411">
    <property type="entry name" value="Ferrochelatase_N"/>
    <property type="match status" value="1"/>
</dbReference>
<evidence type="ECO:0000256" key="8">
    <source>
        <dbReference type="ARBA" id="ARBA00024536"/>
    </source>
</evidence>
<keyword evidence="3 9" id="KW-0479">Metal-binding</keyword>
<dbReference type="PANTHER" id="PTHR11108">
    <property type="entry name" value="FERROCHELATASE"/>
    <property type="match status" value="1"/>
</dbReference>
<evidence type="ECO:0000313" key="11">
    <source>
        <dbReference type="EMBL" id="SDF43025.1"/>
    </source>
</evidence>
<dbReference type="PANTHER" id="PTHR11108:SF1">
    <property type="entry name" value="FERROCHELATASE, MITOCHONDRIAL"/>
    <property type="match status" value="1"/>
</dbReference>
<organism evidence="11 12">
    <name type="scientific">Thalassobaculum litoreum DSM 18839</name>
    <dbReference type="NCBI Taxonomy" id="1123362"/>
    <lineage>
        <taxon>Bacteria</taxon>
        <taxon>Pseudomonadati</taxon>
        <taxon>Pseudomonadota</taxon>
        <taxon>Alphaproteobacteria</taxon>
        <taxon>Rhodospirillales</taxon>
        <taxon>Thalassobaculaceae</taxon>
        <taxon>Thalassobaculum</taxon>
    </lineage>
</organism>
<dbReference type="Gene3D" id="3.40.50.1400">
    <property type="match status" value="2"/>
</dbReference>
<dbReference type="OrthoDB" id="9809741at2"/>
<comment type="catalytic activity">
    <reaction evidence="9 10">
        <text>heme b + 2 H(+) = protoporphyrin IX + Fe(2+)</text>
        <dbReference type="Rhea" id="RHEA:22584"/>
        <dbReference type="ChEBI" id="CHEBI:15378"/>
        <dbReference type="ChEBI" id="CHEBI:29033"/>
        <dbReference type="ChEBI" id="CHEBI:57306"/>
        <dbReference type="ChEBI" id="CHEBI:60344"/>
        <dbReference type="EC" id="4.98.1.1"/>
    </reaction>
</comment>
<comment type="similarity">
    <text evidence="1 9 10">Belongs to the ferrochelatase family.</text>
</comment>
<sequence>MSPRITSSIPGVADHPVVTLGRVGVLLVNLGTPDSTDVPDVRRYLAQFLSDRRVIELNPILWKAILHGIILRTRPPKTAEAYRAIWMTESNESPLRHYTREEAARLAERLDPTGETLVVDWGMRYGTPSVGERMRALQEQGCDRILIVPLYPQYSASTTGTVVDEVARELLKLRWQPAIRTQPAFHDDPAYIEAVAQGIEHHLSTLDWEPEVILASFHGLPKRYLLAGDPYHCHCAKTARLLRERLGLSESAFRLTFQSRFGREEWLQPYTDETITALAEKEGVKRLAVVMPGFVADCVETLEEIAMQGRETFEEAGGTHFSAIPCVNDSDAAIDMLEALVTRELGGWWAKAQK</sequence>
<dbReference type="GO" id="GO:0006783">
    <property type="term" value="P:heme biosynthetic process"/>
    <property type="evidence" value="ECO:0007669"/>
    <property type="project" value="UniProtKB-UniRule"/>
</dbReference>
<feature type="binding site" evidence="9">
    <location>
        <position position="218"/>
    </location>
    <ligand>
        <name>Fe(2+)</name>
        <dbReference type="ChEBI" id="CHEBI:29033"/>
    </ligand>
</feature>
<dbReference type="GO" id="GO:0046872">
    <property type="term" value="F:metal ion binding"/>
    <property type="evidence" value="ECO:0007669"/>
    <property type="project" value="UniProtKB-KW"/>
</dbReference>
<evidence type="ECO:0000256" key="1">
    <source>
        <dbReference type="ARBA" id="ARBA00007718"/>
    </source>
</evidence>
<keyword evidence="7 9" id="KW-0627">Porphyrin biosynthesis</keyword>
<proteinExistence type="inferred from homology"/>
<evidence type="ECO:0000256" key="7">
    <source>
        <dbReference type="ARBA" id="ARBA00023244"/>
    </source>
</evidence>
<reference evidence="11 12" key="1">
    <citation type="submission" date="2016-10" db="EMBL/GenBank/DDBJ databases">
        <authorList>
            <person name="Varghese N."/>
            <person name="Submissions S."/>
        </authorList>
    </citation>
    <scope>NUCLEOTIDE SEQUENCE [LARGE SCALE GENOMIC DNA]</scope>
    <source>
        <strain evidence="11 12">DSM 18839</strain>
    </source>
</reference>
<evidence type="ECO:0000256" key="4">
    <source>
        <dbReference type="ARBA" id="ARBA00023004"/>
    </source>
</evidence>
<dbReference type="PROSITE" id="PS00534">
    <property type="entry name" value="FERROCHELATASE"/>
    <property type="match status" value="1"/>
</dbReference>
<protein>
    <recommendedName>
        <fullName evidence="9 10">Ferrochelatase</fullName>
        <ecNumber evidence="9 10">4.98.1.1</ecNumber>
    </recommendedName>
    <alternativeName>
        <fullName evidence="9">Heme synthase</fullName>
    </alternativeName>
    <alternativeName>
        <fullName evidence="9">Protoheme ferro-lyase</fullName>
    </alternativeName>
</protein>
<comment type="catalytic activity">
    <reaction evidence="8">
        <text>Fe-coproporphyrin III + 2 H(+) = coproporphyrin III + Fe(2+)</text>
        <dbReference type="Rhea" id="RHEA:49572"/>
        <dbReference type="ChEBI" id="CHEBI:15378"/>
        <dbReference type="ChEBI" id="CHEBI:29033"/>
        <dbReference type="ChEBI" id="CHEBI:68438"/>
        <dbReference type="ChEBI" id="CHEBI:131725"/>
        <dbReference type="EC" id="4.99.1.9"/>
    </reaction>
    <physiologicalReaction direction="right-to-left" evidence="8">
        <dbReference type="Rhea" id="RHEA:49574"/>
    </physiologicalReaction>
</comment>
<dbReference type="SUPFAM" id="SSF53800">
    <property type="entry name" value="Chelatase"/>
    <property type="match status" value="1"/>
</dbReference>
<evidence type="ECO:0000256" key="6">
    <source>
        <dbReference type="ARBA" id="ARBA00023239"/>
    </source>
</evidence>
<dbReference type="HAMAP" id="MF_00323">
    <property type="entry name" value="Ferrochelatase"/>
    <property type="match status" value="1"/>
</dbReference>
<keyword evidence="2 9" id="KW-0963">Cytoplasm</keyword>
<evidence type="ECO:0000256" key="2">
    <source>
        <dbReference type="ARBA" id="ARBA00022490"/>
    </source>
</evidence>
<comment type="caution">
    <text evidence="11">The sequence shown here is derived from an EMBL/GenBank/DDBJ whole genome shotgun (WGS) entry which is preliminary data.</text>
</comment>
<dbReference type="GO" id="GO:0004325">
    <property type="term" value="F:ferrochelatase activity"/>
    <property type="evidence" value="ECO:0007669"/>
    <property type="project" value="UniProtKB-UniRule"/>
</dbReference>
<dbReference type="FunFam" id="3.40.50.1400:FF:000002">
    <property type="entry name" value="Ferrochelatase"/>
    <property type="match status" value="1"/>
</dbReference>
<keyword evidence="5 9" id="KW-0350">Heme biosynthesis</keyword>
<dbReference type="CDD" id="cd00419">
    <property type="entry name" value="Ferrochelatase_C"/>
    <property type="match status" value="1"/>
</dbReference>
<dbReference type="UniPathway" id="UPA00252">
    <property type="reaction ID" value="UER00325"/>
</dbReference>
<dbReference type="InterPro" id="IPR001015">
    <property type="entry name" value="Ferrochelatase"/>
</dbReference>
<dbReference type="EMBL" id="FNBW01000003">
    <property type="protein sequence ID" value="SDF43025.1"/>
    <property type="molecule type" value="Genomic_DNA"/>
</dbReference>
<comment type="pathway">
    <text evidence="9 10">Porphyrin-containing compound metabolism; protoheme biosynthesis; protoheme from protoporphyrin-IX: step 1/1.</text>
</comment>
<dbReference type="RefSeq" id="WP_093149060.1">
    <property type="nucleotide sequence ID" value="NZ_FNBW01000003.1"/>
</dbReference>
<accession>A0A8G2BIF6</accession>
<evidence type="ECO:0000256" key="10">
    <source>
        <dbReference type="RuleBase" id="RU000607"/>
    </source>
</evidence>
<comment type="function">
    <text evidence="9 10">Catalyzes the ferrous insertion into protoporphyrin IX.</text>
</comment>
<evidence type="ECO:0000256" key="9">
    <source>
        <dbReference type="HAMAP-Rule" id="MF_00323"/>
    </source>
</evidence>
<keyword evidence="12" id="KW-1185">Reference proteome</keyword>
<keyword evidence="4 9" id="KW-0408">Iron</keyword>